<keyword evidence="3" id="KW-1185">Reference proteome</keyword>
<name>A0A371H1K3_MUCPR</name>
<dbReference type="OrthoDB" id="1933708at2759"/>
<dbReference type="Proteomes" id="UP000257109">
    <property type="component" value="Unassembled WGS sequence"/>
</dbReference>
<proteinExistence type="predicted"/>
<feature type="domain" description="Integrase zinc-binding" evidence="1">
    <location>
        <begin position="42"/>
        <end position="90"/>
    </location>
</feature>
<evidence type="ECO:0000313" key="3">
    <source>
        <dbReference type="Proteomes" id="UP000257109"/>
    </source>
</evidence>
<gene>
    <name evidence="2" type="ORF">CR513_20646</name>
</gene>
<dbReference type="Gene3D" id="1.10.340.70">
    <property type="match status" value="1"/>
</dbReference>
<dbReference type="AlphaFoldDB" id="A0A371H1K3"/>
<accession>A0A371H1K3</accession>
<dbReference type="EMBL" id="QJKJ01003836">
    <property type="protein sequence ID" value="RDX96671.1"/>
    <property type="molecule type" value="Genomic_DNA"/>
</dbReference>
<dbReference type="Pfam" id="PF17921">
    <property type="entry name" value="Integrase_H2C2"/>
    <property type="match status" value="1"/>
</dbReference>
<organism evidence="2 3">
    <name type="scientific">Mucuna pruriens</name>
    <name type="common">Velvet bean</name>
    <name type="synonym">Dolichos pruriens</name>
    <dbReference type="NCBI Taxonomy" id="157652"/>
    <lineage>
        <taxon>Eukaryota</taxon>
        <taxon>Viridiplantae</taxon>
        <taxon>Streptophyta</taxon>
        <taxon>Embryophyta</taxon>
        <taxon>Tracheophyta</taxon>
        <taxon>Spermatophyta</taxon>
        <taxon>Magnoliopsida</taxon>
        <taxon>eudicotyledons</taxon>
        <taxon>Gunneridae</taxon>
        <taxon>Pentapetalae</taxon>
        <taxon>rosids</taxon>
        <taxon>fabids</taxon>
        <taxon>Fabales</taxon>
        <taxon>Fabaceae</taxon>
        <taxon>Papilionoideae</taxon>
        <taxon>50 kb inversion clade</taxon>
        <taxon>NPAAA clade</taxon>
        <taxon>indigoferoid/millettioid clade</taxon>
        <taxon>Phaseoleae</taxon>
        <taxon>Mucuna</taxon>
    </lineage>
</organism>
<dbReference type="InterPro" id="IPR041588">
    <property type="entry name" value="Integrase_H2C2"/>
</dbReference>
<feature type="non-terminal residue" evidence="2">
    <location>
        <position position="1"/>
    </location>
</feature>
<comment type="caution">
    <text evidence="2">The sequence shown here is derived from an EMBL/GenBank/DDBJ whole genome shotgun (WGS) entry which is preliminary data.</text>
</comment>
<sequence>MLEMKLLGFYSLKDLYVDDNNFKEAYDYCAILANGEKKCVPKSSIRELLVKEAHKKCLIGHFGVYKTYKALFENFYYLKIIHDMHHVCESV</sequence>
<reference evidence="2" key="1">
    <citation type="submission" date="2018-05" db="EMBL/GenBank/DDBJ databases">
        <title>Draft genome of Mucuna pruriens seed.</title>
        <authorList>
            <person name="Nnadi N.E."/>
            <person name="Vos R."/>
            <person name="Hasami M.H."/>
            <person name="Devisetty U.K."/>
            <person name="Aguiy J.C."/>
        </authorList>
    </citation>
    <scope>NUCLEOTIDE SEQUENCE [LARGE SCALE GENOMIC DNA]</scope>
    <source>
        <strain evidence="2">JCA_2017</strain>
    </source>
</reference>
<protein>
    <recommendedName>
        <fullName evidence="1">Integrase zinc-binding domain-containing protein</fullName>
    </recommendedName>
</protein>
<evidence type="ECO:0000259" key="1">
    <source>
        <dbReference type="Pfam" id="PF17921"/>
    </source>
</evidence>
<evidence type="ECO:0000313" key="2">
    <source>
        <dbReference type="EMBL" id="RDX96671.1"/>
    </source>
</evidence>